<evidence type="ECO:0000256" key="1">
    <source>
        <dbReference type="ARBA" id="ARBA00022741"/>
    </source>
</evidence>
<evidence type="ECO:0000256" key="2">
    <source>
        <dbReference type="ARBA" id="ARBA00022840"/>
    </source>
</evidence>
<dbReference type="PROSITE" id="PS50011">
    <property type="entry name" value="PROTEIN_KINASE_DOM"/>
    <property type="match status" value="1"/>
</dbReference>
<comment type="caution">
    <text evidence="5">The sequence shown here is derived from an EMBL/GenBank/DDBJ whole genome shotgun (WGS) entry which is preliminary data.</text>
</comment>
<protein>
    <submittedName>
        <fullName evidence="5">Wall-associated receptor kinase</fullName>
    </submittedName>
</protein>
<feature type="signal peptide" evidence="3">
    <location>
        <begin position="1"/>
        <end position="16"/>
    </location>
</feature>
<dbReference type="AlphaFoldDB" id="A0A2P5C610"/>
<sequence>MAVALYLLVVVTTCLGILNWELNRSYFDLFKTPINYLTTPSLHCYTEESGDEDGAGYDIADFTAPTFANHTKIGLCTCNDGFEGNPYLINAFKGVGSAIGALVLLFELLVKGGQGTVYKGMLEDGKIVAVKNSKTKVLLLVYEFIPNGTLSQYIHDTNDEFPLTWKIRLRIAIEVAGAVSYLHSAETFPIYPRDIKSKNILLDQKYRAKVADNSNISSLVNFAGKSDVYSFGVVFIELLTGQKVISKSMSLEGINLASFFIMTMEQNGLFDIVAAQILEDLDAPREEIVRVSGLARRCLHLSGRNRSTMKEVAMELEGIQRLDRANSKVQQNYEELMEYVETELVKPWDVTSTSIGSANSDNTVSRALLQQELPQLPFQSL</sequence>
<feature type="chain" id="PRO_5015160533" evidence="3">
    <location>
        <begin position="17"/>
        <end position="381"/>
    </location>
</feature>
<keyword evidence="6" id="KW-1185">Reference proteome</keyword>
<dbReference type="Gene3D" id="1.10.510.10">
    <property type="entry name" value="Transferase(Phosphotransferase) domain 1"/>
    <property type="match status" value="2"/>
</dbReference>
<dbReference type="GO" id="GO:0004674">
    <property type="term" value="F:protein serine/threonine kinase activity"/>
    <property type="evidence" value="ECO:0007669"/>
    <property type="project" value="TreeGrafter"/>
</dbReference>
<dbReference type="InterPro" id="IPR045274">
    <property type="entry name" value="WAK-like"/>
</dbReference>
<keyword evidence="5" id="KW-0418">Kinase</keyword>
<keyword evidence="3" id="KW-0732">Signal</keyword>
<keyword evidence="1" id="KW-0547">Nucleotide-binding</keyword>
<feature type="domain" description="Protein kinase" evidence="4">
    <location>
        <begin position="67"/>
        <end position="319"/>
    </location>
</feature>
<evidence type="ECO:0000313" key="6">
    <source>
        <dbReference type="Proteomes" id="UP000237105"/>
    </source>
</evidence>
<keyword evidence="5" id="KW-0675">Receptor</keyword>
<evidence type="ECO:0000256" key="3">
    <source>
        <dbReference type="SAM" id="SignalP"/>
    </source>
</evidence>
<dbReference type="InterPro" id="IPR011009">
    <property type="entry name" value="Kinase-like_dom_sf"/>
</dbReference>
<accession>A0A2P5C610</accession>
<dbReference type="InterPro" id="IPR001245">
    <property type="entry name" value="Ser-Thr/Tyr_kinase_cat_dom"/>
</dbReference>
<dbReference type="OrthoDB" id="4062651at2759"/>
<dbReference type="Pfam" id="PF07714">
    <property type="entry name" value="PK_Tyr_Ser-Thr"/>
    <property type="match status" value="1"/>
</dbReference>
<keyword evidence="5" id="KW-0808">Transferase</keyword>
<dbReference type="GO" id="GO:0005886">
    <property type="term" value="C:plasma membrane"/>
    <property type="evidence" value="ECO:0007669"/>
    <property type="project" value="TreeGrafter"/>
</dbReference>
<dbReference type="InterPro" id="IPR000719">
    <property type="entry name" value="Prot_kinase_dom"/>
</dbReference>
<organism evidence="5 6">
    <name type="scientific">Parasponia andersonii</name>
    <name type="common">Sponia andersonii</name>
    <dbReference type="NCBI Taxonomy" id="3476"/>
    <lineage>
        <taxon>Eukaryota</taxon>
        <taxon>Viridiplantae</taxon>
        <taxon>Streptophyta</taxon>
        <taxon>Embryophyta</taxon>
        <taxon>Tracheophyta</taxon>
        <taxon>Spermatophyta</taxon>
        <taxon>Magnoliopsida</taxon>
        <taxon>eudicotyledons</taxon>
        <taxon>Gunneridae</taxon>
        <taxon>Pentapetalae</taxon>
        <taxon>rosids</taxon>
        <taxon>fabids</taxon>
        <taxon>Rosales</taxon>
        <taxon>Cannabaceae</taxon>
        <taxon>Parasponia</taxon>
    </lineage>
</organism>
<name>A0A2P5C610_PARAD</name>
<dbReference type="EMBL" id="JXTB01000171">
    <property type="protein sequence ID" value="PON56431.1"/>
    <property type="molecule type" value="Genomic_DNA"/>
</dbReference>
<dbReference type="Proteomes" id="UP000237105">
    <property type="component" value="Unassembled WGS sequence"/>
</dbReference>
<dbReference type="PANTHER" id="PTHR27005">
    <property type="entry name" value="WALL-ASSOCIATED RECEPTOR KINASE-LIKE 21"/>
    <property type="match status" value="1"/>
</dbReference>
<proteinExistence type="predicted"/>
<gene>
    <name evidence="5" type="primary">PanWAK15</name>
    <name evidence="5" type="ORF">PanWU01x14_181240</name>
</gene>
<dbReference type="PANTHER" id="PTHR27005:SF280">
    <property type="entry name" value="WALL-ASSOCIATED RECEPTOR KINASE-LIKE 8"/>
    <property type="match status" value="1"/>
</dbReference>
<dbReference type="SUPFAM" id="SSF56112">
    <property type="entry name" value="Protein kinase-like (PK-like)"/>
    <property type="match status" value="1"/>
</dbReference>
<evidence type="ECO:0000259" key="4">
    <source>
        <dbReference type="PROSITE" id="PS50011"/>
    </source>
</evidence>
<dbReference type="SMART" id="SM00220">
    <property type="entry name" value="S_TKc"/>
    <property type="match status" value="1"/>
</dbReference>
<dbReference type="GO" id="GO:0007166">
    <property type="term" value="P:cell surface receptor signaling pathway"/>
    <property type="evidence" value="ECO:0007669"/>
    <property type="project" value="InterPro"/>
</dbReference>
<keyword evidence="2" id="KW-0067">ATP-binding</keyword>
<evidence type="ECO:0000313" key="5">
    <source>
        <dbReference type="EMBL" id="PON56431.1"/>
    </source>
</evidence>
<dbReference type="GO" id="GO:0005524">
    <property type="term" value="F:ATP binding"/>
    <property type="evidence" value="ECO:0007669"/>
    <property type="project" value="UniProtKB-KW"/>
</dbReference>
<reference evidence="6" key="1">
    <citation type="submission" date="2016-06" db="EMBL/GenBank/DDBJ databases">
        <title>Parallel loss of symbiosis genes in relatives of nitrogen-fixing non-legume Parasponia.</title>
        <authorList>
            <person name="Van Velzen R."/>
            <person name="Holmer R."/>
            <person name="Bu F."/>
            <person name="Rutten L."/>
            <person name="Van Zeijl A."/>
            <person name="Liu W."/>
            <person name="Santuari L."/>
            <person name="Cao Q."/>
            <person name="Sharma T."/>
            <person name="Shen D."/>
            <person name="Roswanjaya Y."/>
            <person name="Wardhani T."/>
            <person name="Kalhor M.S."/>
            <person name="Jansen J."/>
            <person name="Van den Hoogen J."/>
            <person name="Gungor B."/>
            <person name="Hartog M."/>
            <person name="Hontelez J."/>
            <person name="Verver J."/>
            <person name="Yang W.-C."/>
            <person name="Schijlen E."/>
            <person name="Repin R."/>
            <person name="Schilthuizen M."/>
            <person name="Schranz E."/>
            <person name="Heidstra R."/>
            <person name="Miyata K."/>
            <person name="Fedorova E."/>
            <person name="Kohlen W."/>
            <person name="Bisseling T."/>
            <person name="Smit S."/>
            <person name="Geurts R."/>
        </authorList>
    </citation>
    <scope>NUCLEOTIDE SEQUENCE [LARGE SCALE GENOMIC DNA]</scope>
    <source>
        <strain evidence="6">cv. WU1-14</strain>
    </source>
</reference>